<keyword evidence="3" id="KW-1185">Reference proteome</keyword>
<reference evidence="2 3" key="1">
    <citation type="submission" date="2015-12" db="EMBL/GenBank/DDBJ databases">
        <title>Genome sequence of Oceanibaculum pacificum MCCC 1A02656.</title>
        <authorList>
            <person name="Lu L."/>
            <person name="Lai Q."/>
            <person name="Shao Z."/>
            <person name="Qian P."/>
        </authorList>
    </citation>
    <scope>NUCLEOTIDE SEQUENCE [LARGE SCALE GENOMIC DNA]</scope>
    <source>
        <strain evidence="2 3">MCCC 1A02656</strain>
    </source>
</reference>
<feature type="transmembrane region" description="Helical" evidence="1">
    <location>
        <begin position="12"/>
        <end position="29"/>
    </location>
</feature>
<name>A0A154WFV8_9PROT</name>
<protein>
    <submittedName>
        <fullName evidence="2">Uncharacterized protein</fullName>
    </submittedName>
</protein>
<proteinExistence type="predicted"/>
<organism evidence="2 3">
    <name type="scientific">Oceanibaculum pacificum</name>
    <dbReference type="NCBI Taxonomy" id="580166"/>
    <lineage>
        <taxon>Bacteria</taxon>
        <taxon>Pseudomonadati</taxon>
        <taxon>Pseudomonadota</taxon>
        <taxon>Alphaproteobacteria</taxon>
        <taxon>Rhodospirillales</taxon>
        <taxon>Oceanibaculaceae</taxon>
        <taxon>Oceanibaculum</taxon>
    </lineage>
</organism>
<evidence type="ECO:0000313" key="2">
    <source>
        <dbReference type="EMBL" id="KZD12407.1"/>
    </source>
</evidence>
<evidence type="ECO:0000313" key="3">
    <source>
        <dbReference type="Proteomes" id="UP000076400"/>
    </source>
</evidence>
<dbReference type="EMBL" id="LPXN01000026">
    <property type="protein sequence ID" value="KZD12407.1"/>
    <property type="molecule type" value="Genomic_DNA"/>
</dbReference>
<accession>A0A154WFV8</accession>
<feature type="transmembrane region" description="Helical" evidence="1">
    <location>
        <begin position="74"/>
        <end position="91"/>
    </location>
</feature>
<dbReference type="Proteomes" id="UP000076400">
    <property type="component" value="Unassembled WGS sequence"/>
</dbReference>
<sequence>MSLLYIKSTPQQTAQMLFAAFFLAVGWRIASGGDTLGHCAFALIFGIAAAIRLNEAHTRWRAIRTPRPFSPVPPLWAVVILGVLLFAWAAGTPHLRLPGCVYVGWNGAVPAAESAPPGGCSLIRFLPLPE</sequence>
<dbReference type="RefSeq" id="WP_067552386.1">
    <property type="nucleotide sequence ID" value="NZ_LPXN01000026.1"/>
</dbReference>
<keyword evidence="1" id="KW-0472">Membrane</keyword>
<dbReference type="STRING" id="580166.AUP43_16450"/>
<evidence type="ECO:0000256" key="1">
    <source>
        <dbReference type="SAM" id="Phobius"/>
    </source>
</evidence>
<feature type="transmembrane region" description="Helical" evidence="1">
    <location>
        <begin position="35"/>
        <end position="53"/>
    </location>
</feature>
<comment type="caution">
    <text evidence="2">The sequence shown here is derived from an EMBL/GenBank/DDBJ whole genome shotgun (WGS) entry which is preliminary data.</text>
</comment>
<dbReference type="AlphaFoldDB" id="A0A154WFV8"/>
<gene>
    <name evidence="2" type="ORF">AUP43_16450</name>
</gene>
<keyword evidence="1" id="KW-0812">Transmembrane</keyword>
<keyword evidence="1" id="KW-1133">Transmembrane helix</keyword>